<dbReference type="PANTHER" id="PTHR14950">
    <property type="entry name" value="DICER-RELATED"/>
    <property type="match status" value="1"/>
</dbReference>
<dbReference type="Pfam" id="PF00636">
    <property type="entry name" value="Ribonuclease_3"/>
    <property type="match status" value="1"/>
</dbReference>
<sequence>MKHPVIQLDDGKAASNLELVVATVVLALLLQIFWRCYRSFYLDHVKKYISSSSSSAAASSLEPSRIAAVEDILNYTFKDKRLLEEALTHSSCRESMSYERLEFLGDAALHLTIATHFFRLDPKLNPDQLTRLREKSARNERLAHVAARLGLYQYVRTRDTAPLNRNVKKYEELVKRGTDHRNFTVRSPDILADIVEALAGAVYVDLNFDSAKLWTIFKDVLMVDEIKLPKEHDSREIINGAQHELYGLCGKRKWGNPVYTHRLVKVGRSQHETTMTSSVEIKTHDGVLRQEGDEKYIPKDARNSAAYLMLRSLQQSSIM</sequence>
<dbReference type="Gene3D" id="1.10.1520.10">
    <property type="entry name" value="Ribonuclease III domain"/>
    <property type="match status" value="1"/>
</dbReference>
<dbReference type="InterPro" id="IPR000999">
    <property type="entry name" value="RNase_III_dom"/>
</dbReference>
<dbReference type="CDD" id="cd00593">
    <property type="entry name" value="RIBOc"/>
    <property type="match status" value="1"/>
</dbReference>
<evidence type="ECO:0000313" key="5">
    <source>
        <dbReference type="Proteomes" id="UP001396334"/>
    </source>
</evidence>
<feature type="transmembrane region" description="Helical" evidence="2">
    <location>
        <begin position="20"/>
        <end position="37"/>
    </location>
</feature>
<reference evidence="4 5" key="1">
    <citation type="journal article" date="2024" name="G3 (Bethesda)">
        <title>Genome assembly of Hibiscus sabdariffa L. provides insights into metabolisms of medicinal natural products.</title>
        <authorList>
            <person name="Kim T."/>
        </authorList>
    </citation>
    <scope>NUCLEOTIDE SEQUENCE [LARGE SCALE GENOMIC DNA]</scope>
    <source>
        <strain evidence="4">TK-2024</strain>
        <tissue evidence="4">Old leaves</tissue>
    </source>
</reference>
<protein>
    <recommendedName>
        <fullName evidence="3">RNase III domain-containing protein</fullName>
    </recommendedName>
</protein>
<accession>A0ABR2RQ98</accession>
<dbReference type="SUPFAM" id="SSF69065">
    <property type="entry name" value="RNase III domain-like"/>
    <property type="match status" value="1"/>
</dbReference>
<evidence type="ECO:0000259" key="3">
    <source>
        <dbReference type="PROSITE" id="PS50142"/>
    </source>
</evidence>
<keyword evidence="2" id="KW-1133">Transmembrane helix</keyword>
<organism evidence="4 5">
    <name type="scientific">Hibiscus sabdariffa</name>
    <name type="common">roselle</name>
    <dbReference type="NCBI Taxonomy" id="183260"/>
    <lineage>
        <taxon>Eukaryota</taxon>
        <taxon>Viridiplantae</taxon>
        <taxon>Streptophyta</taxon>
        <taxon>Embryophyta</taxon>
        <taxon>Tracheophyta</taxon>
        <taxon>Spermatophyta</taxon>
        <taxon>Magnoliopsida</taxon>
        <taxon>eudicotyledons</taxon>
        <taxon>Gunneridae</taxon>
        <taxon>Pentapetalae</taxon>
        <taxon>rosids</taxon>
        <taxon>malvids</taxon>
        <taxon>Malvales</taxon>
        <taxon>Malvaceae</taxon>
        <taxon>Malvoideae</taxon>
        <taxon>Hibiscus</taxon>
    </lineage>
</organism>
<dbReference type="Pfam" id="PF14709">
    <property type="entry name" value="DND1_DSRM"/>
    <property type="match status" value="1"/>
</dbReference>
<comment type="caution">
    <text evidence="4">The sequence shown here is derived from an EMBL/GenBank/DDBJ whole genome shotgun (WGS) entry which is preliminary data.</text>
</comment>
<keyword evidence="2" id="KW-0812">Transmembrane</keyword>
<dbReference type="SMART" id="SM00535">
    <property type="entry name" value="RIBOc"/>
    <property type="match status" value="1"/>
</dbReference>
<dbReference type="PROSITE" id="PS50142">
    <property type="entry name" value="RNASE_3_2"/>
    <property type="match status" value="1"/>
</dbReference>
<dbReference type="Proteomes" id="UP001396334">
    <property type="component" value="Unassembled WGS sequence"/>
</dbReference>
<dbReference type="EMBL" id="JBBPBN010000021">
    <property type="protein sequence ID" value="KAK9015118.1"/>
    <property type="molecule type" value="Genomic_DNA"/>
</dbReference>
<feature type="domain" description="RNase III" evidence="3">
    <location>
        <begin position="66"/>
        <end position="207"/>
    </location>
</feature>
<dbReference type="SUPFAM" id="SSF54768">
    <property type="entry name" value="dsRNA-binding domain-like"/>
    <property type="match status" value="1"/>
</dbReference>
<proteinExistence type="predicted"/>
<keyword evidence="1" id="KW-0378">Hydrolase</keyword>
<dbReference type="InterPro" id="IPR036389">
    <property type="entry name" value="RNase_III_sf"/>
</dbReference>
<evidence type="ECO:0000256" key="2">
    <source>
        <dbReference type="SAM" id="Phobius"/>
    </source>
</evidence>
<gene>
    <name evidence="4" type="ORF">V6N11_006240</name>
</gene>
<keyword evidence="5" id="KW-1185">Reference proteome</keyword>
<name>A0ABR2RQ98_9ROSI</name>
<evidence type="ECO:0000256" key="1">
    <source>
        <dbReference type="ARBA" id="ARBA00022801"/>
    </source>
</evidence>
<dbReference type="PANTHER" id="PTHR14950:SF51">
    <property type="entry name" value="RNASE III DOMAIN-CONTAINING PROTEIN"/>
    <property type="match status" value="1"/>
</dbReference>
<keyword evidence="2" id="KW-0472">Membrane</keyword>
<evidence type="ECO:0000313" key="4">
    <source>
        <dbReference type="EMBL" id="KAK9015118.1"/>
    </source>
</evidence>
<dbReference type="Gene3D" id="3.30.160.20">
    <property type="match status" value="1"/>
</dbReference>
<dbReference type="PROSITE" id="PS00517">
    <property type="entry name" value="RNASE_3_1"/>
    <property type="match status" value="1"/>
</dbReference>